<accession>A0A0V0YRU5</accession>
<dbReference type="EMBL" id="JYDQ01003141">
    <property type="protein sequence ID" value="KRY03093.1"/>
    <property type="molecule type" value="Genomic_DNA"/>
</dbReference>
<evidence type="ECO:0000313" key="2">
    <source>
        <dbReference type="Proteomes" id="UP000054783"/>
    </source>
</evidence>
<keyword evidence="2" id="KW-1185">Reference proteome</keyword>
<organism evidence="1 2">
    <name type="scientific">Trichinella patagoniensis</name>
    <dbReference type="NCBI Taxonomy" id="990121"/>
    <lineage>
        <taxon>Eukaryota</taxon>
        <taxon>Metazoa</taxon>
        <taxon>Ecdysozoa</taxon>
        <taxon>Nematoda</taxon>
        <taxon>Enoplea</taxon>
        <taxon>Dorylaimia</taxon>
        <taxon>Trichinellida</taxon>
        <taxon>Trichinellidae</taxon>
        <taxon>Trichinella</taxon>
    </lineage>
</organism>
<proteinExistence type="predicted"/>
<comment type="caution">
    <text evidence="1">The sequence shown here is derived from an EMBL/GenBank/DDBJ whole genome shotgun (WGS) entry which is preliminary data.</text>
</comment>
<sequence length="35" mass="3979">MQGLGEICPLNGRCIFSQVSLLGYMFLCIFDNFTF</sequence>
<protein>
    <submittedName>
        <fullName evidence="1">Uncharacterized protein</fullName>
    </submittedName>
</protein>
<dbReference type="AlphaFoldDB" id="A0A0V0YRU5"/>
<evidence type="ECO:0000313" key="1">
    <source>
        <dbReference type="EMBL" id="KRY03093.1"/>
    </source>
</evidence>
<dbReference type="Proteomes" id="UP000054783">
    <property type="component" value="Unassembled WGS sequence"/>
</dbReference>
<gene>
    <name evidence="1" type="ORF">T12_2428</name>
</gene>
<name>A0A0V0YRU5_9BILA</name>
<reference evidence="1 2" key="1">
    <citation type="submission" date="2015-01" db="EMBL/GenBank/DDBJ databases">
        <title>Evolution of Trichinella species and genotypes.</title>
        <authorList>
            <person name="Korhonen P.K."/>
            <person name="Edoardo P."/>
            <person name="Giuseppe L.R."/>
            <person name="Gasser R.B."/>
        </authorList>
    </citation>
    <scope>NUCLEOTIDE SEQUENCE [LARGE SCALE GENOMIC DNA]</scope>
    <source>
        <strain evidence="1">ISS2496</strain>
    </source>
</reference>